<evidence type="ECO:0000256" key="10">
    <source>
        <dbReference type="SAM" id="MobiDB-lite"/>
    </source>
</evidence>
<dbReference type="EMBL" id="JADCTT010000002">
    <property type="protein sequence ID" value="KAF9758000.1"/>
    <property type="molecule type" value="Genomic_DNA"/>
</dbReference>
<dbReference type="GO" id="GO:0140359">
    <property type="term" value="F:ABC-type transporter activity"/>
    <property type="evidence" value="ECO:0007669"/>
    <property type="project" value="InterPro"/>
</dbReference>
<dbReference type="InterPro" id="IPR011527">
    <property type="entry name" value="ABC1_TM_dom"/>
</dbReference>
<name>A0A0B7JYJ2_BIOOC</name>
<keyword evidence="8" id="KW-0472">Membrane</keyword>
<reference evidence="12" key="1">
    <citation type="submission" date="2015-01" db="EMBL/GenBank/DDBJ databases">
        <authorList>
            <person name="Durling Mikael"/>
        </authorList>
    </citation>
    <scope>NUCLEOTIDE SEQUENCE</scope>
</reference>
<dbReference type="GO" id="GO:0015910">
    <property type="term" value="P:long-chain fatty acid import into peroxisome"/>
    <property type="evidence" value="ECO:0007669"/>
    <property type="project" value="TreeGrafter"/>
</dbReference>
<dbReference type="InterPro" id="IPR036640">
    <property type="entry name" value="ABC1_TM_sf"/>
</dbReference>
<dbReference type="PROSITE" id="PS50893">
    <property type="entry name" value="ABC_TRANSPORTER_2"/>
    <property type="match status" value="1"/>
</dbReference>
<reference evidence="13" key="2">
    <citation type="submission" date="2020-10" db="EMBL/GenBank/DDBJ databases">
        <title>High-Quality Genome Resource of Clonostachys rosea strain S41 by Oxford Nanopore Long-Read Sequencing.</title>
        <authorList>
            <person name="Wang H."/>
        </authorList>
    </citation>
    <scope>NUCLEOTIDE SEQUENCE</scope>
    <source>
        <strain evidence="13">S41</strain>
    </source>
</reference>
<proteinExistence type="inferred from homology"/>
<evidence type="ECO:0000256" key="5">
    <source>
        <dbReference type="ARBA" id="ARBA00022741"/>
    </source>
</evidence>
<accession>A0A0B7JYJ2</accession>
<dbReference type="EMBL" id="CDPU01000017">
    <property type="protein sequence ID" value="CEO50069.1"/>
    <property type="molecule type" value="Genomic_DNA"/>
</dbReference>
<dbReference type="Gene3D" id="3.40.50.300">
    <property type="entry name" value="P-loop containing nucleotide triphosphate hydrolases"/>
    <property type="match status" value="1"/>
</dbReference>
<evidence type="ECO:0000256" key="1">
    <source>
        <dbReference type="ARBA" id="ARBA00004585"/>
    </source>
</evidence>
<dbReference type="FunFam" id="3.40.50.300:FF:000636">
    <property type="entry name" value="ATP-binding cassette sub-family D member 3"/>
    <property type="match status" value="1"/>
</dbReference>
<dbReference type="InterPro" id="IPR003593">
    <property type="entry name" value="AAA+_ATPase"/>
</dbReference>
<dbReference type="PANTHER" id="PTHR11384">
    <property type="entry name" value="ATP-BINDING CASSETTE, SUB-FAMILY D MEMBER"/>
    <property type="match status" value="1"/>
</dbReference>
<keyword evidence="9" id="KW-0175">Coiled coil</keyword>
<evidence type="ECO:0000256" key="4">
    <source>
        <dbReference type="ARBA" id="ARBA00022692"/>
    </source>
</evidence>
<feature type="domain" description="ABC transporter" evidence="11">
    <location>
        <begin position="464"/>
        <end position="692"/>
    </location>
</feature>
<evidence type="ECO:0000313" key="12">
    <source>
        <dbReference type="EMBL" id="CEO50069.1"/>
    </source>
</evidence>
<dbReference type="Pfam" id="PF06472">
    <property type="entry name" value="ABC_membrane_2"/>
    <property type="match status" value="1"/>
</dbReference>
<comment type="similarity">
    <text evidence="2">Belongs to the ABC transporter superfamily. ABCD family. Peroxisomal fatty acyl CoA transporter (TC 3.A.1.203) subfamily.</text>
</comment>
<dbReference type="GO" id="GO:0007031">
    <property type="term" value="P:peroxisome organization"/>
    <property type="evidence" value="ECO:0007669"/>
    <property type="project" value="TreeGrafter"/>
</dbReference>
<dbReference type="GO" id="GO:0006635">
    <property type="term" value="P:fatty acid beta-oxidation"/>
    <property type="evidence" value="ECO:0007669"/>
    <property type="project" value="TreeGrafter"/>
</dbReference>
<evidence type="ECO:0000256" key="9">
    <source>
        <dbReference type="SAM" id="Coils"/>
    </source>
</evidence>
<dbReference type="SMART" id="SM00382">
    <property type="entry name" value="AAA"/>
    <property type="match status" value="1"/>
</dbReference>
<dbReference type="GO" id="GO:0005778">
    <property type="term" value="C:peroxisomal membrane"/>
    <property type="evidence" value="ECO:0007669"/>
    <property type="project" value="UniProtKB-SubCell"/>
</dbReference>
<keyword evidence="4" id="KW-0812">Transmembrane</keyword>
<evidence type="ECO:0000259" key="11">
    <source>
        <dbReference type="PROSITE" id="PS50893"/>
    </source>
</evidence>
<comment type="subcellular location">
    <subcellularLocation>
        <location evidence="1">Peroxisome membrane</location>
        <topology evidence="1">Multi-pass membrane protein</topology>
    </subcellularLocation>
</comment>
<dbReference type="Pfam" id="PF00005">
    <property type="entry name" value="ABC_tran"/>
    <property type="match status" value="1"/>
</dbReference>
<protein>
    <recommendedName>
        <fullName evidence="11">ABC transporter domain-containing protein</fullName>
    </recommendedName>
</protein>
<evidence type="ECO:0000256" key="6">
    <source>
        <dbReference type="ARBA" id="ARBA00022840"/>
    </source>
</evidence>
<sequence length="710" mass="80892">MAAQSKLPFLRDRTIRSILSDLTHWYLSHRTRISRAVWITLFVALANRIRHAISEQKAASQRGAEQRAARRGTTSTSDGPDKPKKRVELNREFFRSLLRLLKIVVPGWQSKEARLLISHSFFLVLRTLISVRVAEMDGAIVKALVKGRGKEFLQRIVWWMLIAIPATFTNSMLSYHQAELSLAYRARLTHHIHDKYLSKLTFYGISALDDRIKNADQLIAVDVSKFSNSLAELYSNLAKPMLDMSIYTYSLSKSVGGEGVVFMASLVQLSANVMRALTPPFGKYVADEARLEGEFRYQHSRLIDYSEEVALYAGHNAEKDTLDKGYFTLIKHVNYILRRRFYHGFMEDFTIKYFWGALGLILCSIPVFVKIPGQVVMTMGDRTESFVTNRRMLLSASDAFGRIMFSYREIMELAGYTSRVASLLDVMDDIQTGHFEKKLVSSSSIEDNEAVLKGRGTIHESKDITFIDVPIISPNGDVLIKALSFELKHGEHLLIVGPNGCGKSSLFRILGGLWPVYGGTVYKPQFSAIFYIPQRPYLSRGSLRQQIIYPDSLRQMRSRGVTDADLLSVLKILGLEHLVDLYDEGWDAEAEWRDVLSGGLQQRVAMARLFYHRPKYAILDECTSSVTLEIEKTMYDNAKALGITLMTVSHRRSLWKYHTHILQFDGQGNYVFTKLDADKRLKLEDEKEELDVKLRQVPELEKRIAELTAA</sequence>
<dbReference type="Proteomes" id="UP000616885">
    <property type="component" value="Unassembled WGS sequence"/>
</dbReference>
<dbReference type="GO" id="GO:0016887">
    <property type="term" value="F:ATP hydrolysis activity"/>
    <property type="evidence" value="ECO:0007669"/>
    <property type="project" value="InterPro"/>
</dbReference>
<evidence type="ECO:0000256" key="8">
    <source>
        <dbReference type="ARBA" id="ARBA00023136"/>
    </source>
</evidence>
<dbReference type="PANTHER" id="PTHR11384:SF69">
    <property type="entry name" value="PEROXISOMAL LONG-CHAIN FATTY ACID IMPORT PROTEIN 1"/>
    <property type="match status" value="1"/>
</dbReference>
<dbReference type="CDD" id="cd03223">
    <property type="entry name" value="ABCD_peroxisomal_ALDP"/>
    <property type="match status" value="1"/>
</dbReference>
<gene>
    <name evidence="12" type="ORF">BN869_000006126_1</name>
    <name evidence="13" type="ORF">IM811_008944</name>
</gene>
<dbReference type="InterPro" id="IPR003439">
    <property type="entry name" value="ABC_transporter-like_ATP-bd"/>
</dbReference>
<evidence type="ECO:0000256" key="3">
    <source>
        <dbReference type="ARBA" id="ARBA00022448"/>
    </source>
</evidence>
<feature type="region of interest" description="Disordered" evidence="10">
    <location>
        <begin position="57"/>
        <end position="84"/>
    </location>
</feature>
<dbReference type="SUPFAM" id="SSF52540">
    <property type="entry name" value="P-loop containing nucleoside triphosphate hydrolases"/>
    <property type="match status" value="1"/>
</dbReference>
<dbReference type="GO" id="GO:0005524">
    <property type="term" value="F:ATP binding"/>
    <property type="evidence" value="ECO:0007669"/>
    <property type="project" value="UniProtKB-KW"/>
</dbReference>
<keyword evidence="6" id="KW-0067">ATP-binding</keyword>
<dbReference type="GO" id="GO:0042760">
    <property type="term" value="P:very long-chain fatty acid catabolic process"/>
    <property type="evidence" value="ECO:0007669"/>
    <property type="project" value="TreeGrafter"/>
</dbReference>
<dbReference type="Gene3D" id="1.20.1560.10">
    <property type="entry name" value="ABC transporter type 1, transmembrane domain"/>
    <property type="match status" value="1"/>
</dbReference>
<keyword evidence="7" id="KW-1133">Transmembrane helix</keyword>
<dbReference type="InterPro" id="IPR050835">
    <property type="entry name" value="ABC_transporter_sub-D"/>
</dbReference>
<dbReference type="GO" id="GO:0005324">
    <property type="term" value="F:long-chain fatty acid transmembrane transporter activity"/>
    <property type="evidence" value="ECO:0007669"/>
    <property type="project" value="TreeGrafter"/>
</dbReference>
<keyword evidence="3" id="KW-0813">Transport</keyword>
<evidence type="ECO:0000313" key="13">
    <source>
        <dbReference type="EMBL" id="KAF9758000.1"/>
    </source>
</evidence>
<evidence type="ECO:0000256" key="2">
    <source>
        <dbReference type="ARBA" id="ARBA00008575"/>
    </source>
</evidence>
<dbReference type="InterPro" id="IPR027417">
    <property type="entry name" value="P-loop_NTPase"/>
</dbReference>
<keyword evidence="5" id="KW-0547">Nucleotide-binding</keyword>
<feature type="coiled-coil region" evidence="9">
    <location>
        <begin position="683"/>
        <end position="710"/>
    </location>
</feature>
<evidence type="ECO:0000256" key="7">
    <source>
        <dbReference type="ARBA" id="ARBA00022989"/>
    </source>
</evidence>
<organism evidence="12">
    <name type="scientific">Bionectria ochroleuca</name>
    <name type="common">Gliocladium roseum</name>
    <dbReference type="NCBI Taxonomy" id="29856"/>
    <lineage>
        <taxon>Eukaryota</taxon>
        <taxon>Fungi</taxon>
        <taxon>Dikarya</taxon>
        <taxon>Ascomycota</taxon>
        <taxon>Pezizomycotina</taxon>
        <taxon>Sordariomycetes</taxon>
        <taxon>Hypocreomycetidae</taxon>
        <taxon>Hypocreales</taxon>
        <taxon>Bionectriaceae</taxon>
        <taxon>Clonostachys</taxon>
    </lineage>
</organism>
<dbReference type="AlphaFoldDB" id="A0A0B7JYJ2"/>